<dbReference type="Proteomes" id="UP001590951">
    <property type="component" value="Unassembled WGS sequence"/>
</dbReference>
<comment type="similarity">
    <text evidence="1">Belongs to the CCM1 family.</text>
</comment>
<keyword evidence="2" id="KW-0677">Repeat</keyword>
<dbReference type="PROSITE" id="PS51375">
    <property type="entry name" value="PPR"/>
    <property type="match status" value="1"/>
</dbReference>
<feature type="region of interest" description="Disordered" evidence="6">
    <location>
        <begin position="169"/>
        <end position="263"/>
    </location>
</feature>
<gene>
    <name evidence="7" type="ORF">ABVK25_004339</name>
</gene>
<protein>
    <recommendedName>
        <fullName evidence="9">Pentatricopeptide repeat-containing protein</fullName>
    </recommendedName>
</protein>
<feature type="repeat" description="PPR" evidence="5">
    <location>
        <begin position="452"/>
        <end position="482"/>
    </location>
</feature>
<evidence type="ECO:0000256" key="2">
    <source>
        <dbReference type="ARBA" id="ARBA00022737"/>
    </source>
</evidence>
<evidence type="ECO:0000256" key="1">
    <source>
        <dbReference type="ARBA" id="ARBA00006192"/>
    </source>
</evidence>
<keyword evidence="8" id="KW-1185">Reference proteome</keyword>
<sequence>MSTISALVEKSANRVKPVKRPRGPQLLTFLFTFLQPATFALLGTLKEQPMKAATRKHPYAPCPATSSFPTPHPSPRQLDNIFIDALVQACSCRRHAPRASPDQRLFSPSIHLYHKARRRHNYDAGRQIRHLHRNAAPVRVPAPRMPLSREEYMSMVDFYREPFSTQAMFPGAETQLPPPMMHGYTTRQERVSQSQDKPLVGIPGPPPQVPPPLASDDRSYNKAAPEAEEGGSVPQLEENSLVAIASPPPEPPDSPDPQSQHHDHPALDKLLKVIKNRNCMHDEAFEAYSALPFPGVSYLSQLNRHRLFCRLSVIQKKTRDSMLRYLSVVDDKKACDFPLSEAQWTSAISFCGQCFARITTADVETALRTWKEMEQEAGVRGGHVTFNVLFDMAAKAGKFVLAEMILKEMEARKLSINRYARTSFIYYHGLRGDGESVRRAYREFVEAGEIVDTVVMNCVIASLIRAGEPSAATQVYERMKRMVAKHGGESIPSLSWREKRDLGRLLDRVGRQFKDQPVKLRKLRDEQALTPDLHTYHIFVEYHVTKTGELRQIATLLNEMQHLGIPMHGRIFLKLFTGFAYHGGIRYTSWTQSRLESVWNSFLDVLDQDNDVRITKWMVTWTVRAFERCAGRERMLEIWEELMKRWRPPEGEMEIVIDALRHVLKVGERR</sequence>
<dbReference type="PANTHER" id="PTHR47447">
    <property type="entry name" value="OS03G0856100 PROTEIN"/>
    <property type="match status" value="1"/>
</dbReference>
<evidence type="ECO:0000313" key="7">
    <source>
        <dbReference type="EMBL" id="KAL2055531.1"/>
    </source>
</evidence>
<comment type="subunit">
    <text evidence="4">Binds to mitochondrial small subunit 15S rRNA.</text>
</comment>
<dbReference type="InterPro" id="IPR002885">
    <property type="entry name" value="PPR_rpt"/>
</dbReference>
<evidence type="ECO:0008006" key="9">
    <source>
        <dbReference type="Google" id="ProtNLM"/>
    </source>
</evidence>
<reference evidence="7 8" key="1">
    <citation type="submission" date="2024-09" db="EMBL/GenBank/DDBJ databases">
        <title>Rethinking Asexuality: The Enigmatic Case of Functional Sexual Genes in Lepraria (Stereocaulaceae).</title>
        <authorList>
            <person name="Doellman M."/>
            <person name="Sun Y."/>
            <person name="Barcenas-Pena A."/>
            <person name="Lumbsch H.T."/>
            <person name="Grewe F."/>
        </authorList>
    </citation>
    <scope>NUCLEOTIDE SEQUENCE [LARGE SCALE GENOMIC DNA]</scope>
    <source>
        <strain evidence="7 8">Grewe 0041</strain>
    </source>
</reference>
<dbReference type="PANTHER" id="PTHR47447:SF17">
    <property type="entry name" value="OS12G0638900 PROTEIN"/>
    <property type="match status" value="1"/>
</dbReference>
<comment type="function">
    <text evidence="3">Regulates mitochondrial small subunit maturation by controlling 15S rRNA 5'-end processing. Localizes to the 5' precursor of the 15S rRNA in a position that is subsequently occupied by mS47 in the mature yeast mtSSU. Uses structure and sequence-specific RNA recognition, binding to a single-stranded region of the precursor and specifically recognizing bases -6 to -1. The exchange of Ccm1 for mS47 is coupled to the irreversible removal of precursor rRNA that is accompanied by conformational changes of the mitoribosomal proteins uS5m and mS26. These conformational changes signal completion of 5'-end rRNA processing through protection of the mature 5'-end of the 15S rRNA and stabilization of mS47. The removal of the 5' precursor together with the dissociation of Ccm1 may be catalyzed by the 5'-3' exoribonuclease Pet127. Involved in the specific removal of group I introns in mitochondrial encoded transcripts.</text>
</comment>
<evidence type="ECO:0000256" key="6">
    <source>
        <dbReference type="SAM" id="MobiDB-lite"/>
    </source>
</evidence>
<feature type="compositionally biased region" description="Pro residues" evidence="6">
    <location>
        <begin position="203"/>
        <end position="213"/>
    </location>
</feature>
<name>A0ABR4BFA8_9LECA</name>
<organism evidence="7 8">
    <name type="scientific">Lepraria finkii</name>
    <dbReference type="NCBI Taxonomy" id="1340010"/>
    <lineage>
        <taxon>Eukaryota</taxon>
        <taxon>Fungi</taxon>
        <taxon>Dikarya</taxon>
        <taxon>Ascomycota</taxon>
        <taxon>Pezizomycotina</taxon>
        <taxon>Lecanoromycetes</taxon>
        <taxon>OSLEUM clade</taxon>
        <taxon>Lecanoromycetidae</taxon>
        <taxon>Lecanorales</taxon>
        <taxon>Lecanorineae</taxon>
        <taxon>Stereocaulaceae</taxon>
        <taxon>Lepraria</taxon>
    </lineage>
</organism>
<dbReference type="Gene3D" id="1.25.40.10">
    <property type="entry name" value="Tetratricopeptide repeat domain"/>
    <property type="match status" value="1"/>
</dbReference>
<proteinExistence type="inferred from homology"/>
<accession>A0ABR4BFA8</accession>
<evidence type="ECO:0000256" key="3">
    <source>
        <dbReference type="ARBA" id="ARBA00044493"/>
    </source>
</evidence>
<comment type="caution">
    <text evidence="7">The sequence shown here is derived from an EMBL/GenBank/DDBJ whole genome shotgun (WGS) entry which is preliminary data.</text>
</comment>
<evidence type="ECO:0000313" key="8">
    <source>
        <dbReference type="Proteomes" id="UP001590951"/>
    </source>
</evidence>
<dbReference type="Pfam" id="PF01535">
    <property type="entry name" value="PPR"/>
    <property type="match status" value="2"/>
</dbReference>
<evidence type="ECO:0000256" key="4">
    <source>
        <dbReference type="ARBA" id="ARBA00044511"/>
    </source>
</evidence>
<feature type="compositionally biased region" description="Pro residues" evidence="6">
    <location>
        <begin position="246"/>
        <end position="255"/>
    </location>
</feature>
<dbReference type="InterPro" id="IPR011990">
    <property type="entry name" value="TPR-like_helical_dom_sf"/>
</dbReference>
<dbReference type="NCBIfam" id="TIGR00756">
    <property type="entry name" value="PPR"/>
    <property type="match status" value="2"/>
</dbReference>
<dbReference type="EMBL" id="JBHFEH010000011">
    <property type="protein sequence ID" value="KAL2055531.1"/>
    <property type="molecule type" value="Genomic_DNA"/>
</dbReference>
<evidence type="ECO:0000256" key="5">
    <source>
        <dbReference type="PROSITE-ProRule" id="PRU00708"/>
    </source>
</evidence>